<evidence type="ECO:0000313" key="4">
    <source>
        <dbReference type="Proteomes" id="UP001153954"/>
    </source>
</evidence>
<dbReference type="GO" id="GO:0035082">
    <property type="term" value="P:axoneme assembly"/>
    <property type="evidence" value="ECO:0007669"/>
    <property type="project" value="InterPro"/>
</dbReference>
<name>A0AAU9V5R3_EUPED</name>
<dbReference type="Proteomes" id="UP001153954">
    <property type="component" value="Unassembled WGS sequence"/>
</dbReference>
<evidence type="ECO:0000313" key="3">
    <source>
        <dbReference type="EMBL" id="CAH2106647.1"/>
    </source>
</evidence>
<evidence type="ECO:0000256" key="2">
    <source>
        <dbReference type="SAM" id="MobiDB-lite"/>
    </source>
</evidence>
<feature type="coiled-coil region" evidence="1">
    <location>
        <begin position="197"/>
        <end position="353"/>
    </location>
</feature>
<feature type="coiled-coil region" evidence="1">
    <location>
        <begin position="392"/>
        <end position="454"/>
    </location>
</feature>
<feature type="compositionally biased region" description="Basic and acidic residues" evidence="2">
    <location>
        <begin position="556"/>
        <end position="568"/>
    </location>
</feature>
<evidence type="ECO:0000256" key="1">
    <source>
        <dbReference type="SAM" id="Coils"/>
    </source>
</evidence>
<protein>
    <recommendedName>
        <fullName evidence="5">Coiled-coil domain-containing protein 40</fullName>
    </recommendedName>
</protein>
<dbReference type="PANTHER" id="PTHR16275">
    <property type="entry name" value="COILED-COIL DOMAIN-CONTAINING PROTEIN 40"/>
    <property type="match status" value="1"/>
</dbReference>
<dbReference type="InterPro" id="IPR037386">
    <property type="entry name" value="CCDC40"/>
</dbReference>
<feature type="coiled-coil region" evidence="1">
    <location>
        <begin position="89"/>
        <end position="168"/>
    </location>
</feature>
<dbReference type="GO" id="GO:0005737">
    <property type="term" value="C:cytoplasm"/>
    <property type="evidence" value="ECO:0007669"/>
    <property type="project" value="TreeGrafter"/>
</dbReference>
<gene>
    <name evidence="3" type="ORF">EEDITHA_LOCUS20753</name>
</gene>
<feature type="region of interest" description="Disordered" evidence="2">
    <location>
        <begin position="547"/>
        <end position="568"/>
    </location>
</feature>
<keyword evidence="4" id="KW-1185">Reference proteome</keyword>
<comment type="caution">
    <text evidence="3">The sequence shown here is derived from an EMBL/GenBank/DDBJ whole genome shotgun (WGS) entry which is preliminary data.</text>
</comment>
<evidence type="ECO:0008006" key="5">
    <source>
        <dbReference type="Google" id="ProtNLM"/>
    </source>
</evidence>
<sequence length="568" mass="65966">MSNILKSTEKEIDRRTEQKLKLENEILTNLQECLLNDKAVESMANGIKKMREMSRKQEIALMTMENQHAKMMLDIEIHRNRQARNNVIMEENLAKVRAREQEIEQLQEEYEQKMLVITRKQRELDIVIKKYNALKEIFDMKSPQERRIEELEQQIRALRERAERAQADWLRLQAHVVALAAHHHKIVADINLISKQIQICEQKSMRIQAEAERVQAERARADRGLRELRGRLEVLERSRRDAAGRNSSALRTNLAVSHEYAASLKDAESEIIQMEEEIEAFEKEKINLTQELDRVQREALIWERKGILAVDLKRNIQNAKSAAGEIGQMRAEIHRMEVRREQLRKTGEKLAEDLALYVTRRETALEKNRAAAAVEKSHGAGHTSQSTYHHKLRLAKADAARVTKELTDAKSQLEQLRAEQERVQREVARASDDNARLEERIATLLQESREADKHKQWLLERLVRSQRLGSELATAIKRQSVRVKKSKSVVLTEYKQAVALNERLNYIVTTLAKEYPHLSDKLEVITNTLNIHNPEDSPRLVEDECSCEVPEDPDNIPEKLENLDNDKL</sequence>
<organism evidence="3 4">
    <name type="scientific">Euphydryas editha</name>
    <name type="common">Edith's checkerspot</name>
    <dbReference type="NCBI Taxonomy" id="104508"/>
    <lineage>
        <taxon>Eukaryota</taxon>
        <taxon>Metazoa</taxon>
        <taxon>Ecdysozoa</taxon>
        <taxon>Arthropoda</taxon>
        <taxon>Hexapoda</taxon>
        <taxon>Insecta</taxon>
        <taxon>Pterygota</taxon>
        <taxon>Neoptera</taxon>
        <taxon>Endopterygota</taxon>
        <taxon>Lepidoptera</taxon>
        <taxon>Glossata</taxon>
        <taxon>Ditrysia</taxon>
        <taxon>Papilionoidea</taxon>
        <taxon>Nymphalidae</taxon>
        <taxon>Nymphalinae</taxon>
        <taxon>Euphydryas</taxon>
    </lineage>
</organism>
<reference evidence="3" key="1">
    <citation type="submission" date="2022-03" db="EMBL/GenBank/DDBJ databases">
        <authorList>
            <person name="Tunstrom K."/>
        </authorList>
    </citation>
    <scope>NUCLEOTIDE SEQUENCE</scope>
</reference>
<accession>A0AAU9V5R3</accession>
<proteinExistence type="predicted"/>
<keyword evidence="1" id="KW-0175">Coiled coil</keyword>
<dbReference type="PANTHER" id="PTHR16275:SF8">
    <property type="entry name" value="COILED-COIL DOMAIN-CONTAINING PROTEIN 40"/>
    <property type="match status" value="1"/>
</dbReference>
<dbReference type="AlphaFoldDB" id="A0AAU9V5R3"/>
<dbReference type="EMBL" id="CAKOGL010000029">
    <property type="protein sequence ID" value="CAH2106647.1"/>
    <property type="molecule type" value="Genomic_DNA"/>
</dbReference>